<reference evidence="1 2" key="1">
    <citation type="submission" date="2018-06" db="EMBL/GenBank/DDBJ databases">
        <title>Pedobacter endophyticus sp. nov., an endophytic bacterium isolated from a leaf of Triticum aestivum.</title>
        <authorList>
            <person name="Zhang L."/>
        </authorList>
    </citation>
    <scope>NUCLEOTIDE SEQUENCE [LARGE SCALE GENOMIC DNA]</scope>
    <source>
        <strain evidence="1 2">CM134L-2</strain>
    </source>
</reference>
<dbReference type="OrthoDB" id="86940at2"/>
<dbReference type="Proteomes" id="UP000284120">
    <property type="component" value="Unassembled WGS sequence"/>
</dbReference>
<accession>A0A443Z1Q9</accession>
<keyword evidence="2" id="KW-1185">Reference proteome</keyword>
<protein>
    <submittedName>
        <fullName evidence="1">Uncharacterized protein</fullName>
    </submittedName>
</protein>
<dbReference type="RefSeq" id="WP_113645968.1">
    <property type="nucleotide sequence ID" value="NZ_QMHN01000001.1"/>
</dbReference>
<evidence type="ECO:0000313" key="1">
    <source>
        <dbReference type="EMBL" id="RWU10473.1"/>
    </source>
</evidence>
<comment type="caution">
    <text evidence="1">The sequence shown here is derived from an EMBL/GenBank/DDBJ whole genome shotgun (WGS) entry which is preliminary data.</text>
</comment>
<gene>
    <name evidence="1" type="ORF">DPV69_03810</name>
</gene>
<organism evidence="1 2">
    <name type="scientific">Pedobacter chitinilyticus</name>
    <dbReference type="NCBI Taxonomy" id="2233776"/>
    <lineage>
        <taxon>Bacteria</taxon>
        <taxon>Pseudomonadati</taxon>
        <taxon>Bacteroidota</taxon>
        <taxon>Sphingobacteriia</taxon>
        <taxon>Sphingobacteriales</taxon>
        <taxon>Sphingobacteriaceae</taxon>
        <taxon>Pedobacter</taxon>
    </lineage>
</organism>
<dbReference type="AlphaFoldDB" id="A0A443Z1Q9"/>
<dbReference type="EMBL" id="SAYW01000001">
    <property type="protein sequence ID" value="RWU10473.1"/>
    <property type="molecule type" value="Genomic_DNA"/>
</dbReference>
<name>A0A443Z1Q9_9SPHI</name>
<proteinExistence type="predicted"/>
<evidence type="ECO:0000313" key="2">
    <source>
        <dbReference type="Proteomes" id="UP000284120"/>
    </source>
</evidence>
<sequence length="246" mass="28413">MRKKYLIIFGLMVSLLLSYSSSKSKKTIKKNNDLGSIQRRNLTVIPKQKVNTADFVPKGFVLFSTIKGDLNKDGLIDEVLIVKGTDKSKVIVNRFEERADRNRRGIIILLNKKGRYELALKNLNCFSSENEDGGVYFPPDLSVQIEKGNLYIQYSHGRYGYWRYTFRFRNADFELIGYDSSDNFGPRIDRETSINFLTRKKLVKENTNQNDDGGDEVFKEKWSKLPAKPLVKLSQIKDFDDLISDE</sequence>